<feature type="domain" description="PLD phosphodiesterase" evidence="6">
    <location>
        <begin position="359"/>
        <end position="386"/>
    </location>
</feature>
<dbReference type="Gene3D" id="3.30.870.10">
    <property type="entry name" value="Endonuclease Chain A"/>
    <property type="match status" value="2"/>
</dbReference>
<dbReference type="RefSeq" id="WP_006976572.1">
    <property type="nucleotide sequence ID" value="NZ_ABCS01000140.1"/>
</dbReference>
<dbReference type="Pfam" id="PF13091">
    <property type="entry name" value="PLDc_2"/>
    <property type="match status" value="1"/>
</dbReference>
<dbReference type="PROSITE" id="PS50035">
    <property type="entry name" value="PLD"/>
    <property type="match status" value="1"/>
</dbReference>
<comment type="catalytic activity">
    <reaction evidence="1">
        <text>a 1,2-diacyl-sn-glycero-3-phosphocholine + H2O = a 1,2-diacyl-sn-glycero-3-phosphate + choline + H(+)</text>
        <dbReference type="Rhea" id="RHEA:14445"/>
        <dbReference type="ChEBI" id="CHEBI:15354"/>
        <dbReference type="ChEBI" id="CHEBI:15377"/>
        <dbReference type="ChEBI" id="CHEBI:15378"/>
        <dbReference type="ChEBI" id="CHEBI:57643"/>
        <dbReference type="ChEBI" id="CHEBI:58608"/>
        <dbReference type="EC" id="3.1.4.4"/>
    </reaction>
</comment>
<evidence type="ECO:0000256" key="2">
    <source>
        <dbReference type="ARBA" id="ARBA00022737"/>
    </source>
</evidence>
<dbReference type="CDD" id="cd09105">
    <property type="entry name" value="PLDc_vPLD1_2_like_2"/>
    <property type="match status" value="1"/>
</dbReference>
<dbReference type="GO" id="GO:0009395">
    <property type="term" value="P:phospholipid catabolic process"/>
    <property type="evidence" value="ECO:0007669"/>
    <property type="project" value="TreeGrafter"/>
</dbReference>
<feature type="region of interest" description="Disordered" evidence="5">
    <location>
        <begin position="202"/>
        <end position="224"/>
    </location>
</feature>
<dbReference type="EMBL" id="ABCS01000140">
    <property type="protein sequence ID" value="EDM74258.1"/>
    <property type="molecule type" value="Genomic_DNA"/>
</dbReference>
<evidence type="ECO:0000313" key="7">
    <source>
        <dbReference type="EMBL" id="EDM74258.1"/>
    </source>
</evidence>
<keyword evidence="2" id="KW-0677">Repeat</keyword>
<name>A6GIN6_9BACT</name>
<evidence type="ECO:0000256" key="4">
    <source>
        <dbReference type="ARBA" id="ARBA00023098"/>
    </source>
</evidence>
<dbReference type="OrthoDB" id="9762009at2"/>
<dbReference type="PANTHER" id="PTHR18896:SF76">
    <property type="entry name" value="PHOSPHOLIPASE"/>
    <property type="match status" value="1"/>
</dbReference>
<dbReference type="AlphaFoldDB" id="A6GIN6"/>
<dbReference type="PANTHER" id="PTHR18896">
    <property type="entry name" value="PHOSPHOLIPASE D"/>
    <property type="match status" value="1"/>
</dbReference>
<keyword evidence="3" id="KW-0378">Hydrolase</keyword>
<keyword evidence="8" id="KW-1185">Reference proteome</keyword>
<accession>A6GIN6</accession>
<reference evidence="7 8" key="1">
    <citation type="submission" date="2007-06" db="EMBL/GenBank/DDBJ databases">
        <authorList>
            <person name="Shimkets L."/>
            <person name="Ferriera S."/>
            <person name="Johnson J."/>
            <person name="Kravitz S."/>
            <person name="Beeson K."/>
            <person name="Sutton G."/>
            <person name="Rogers Y.-H."/>
            <person name="Friedman R."/>
            <person name="Frazier M."/>
            <person name="Venter J.C."/>
        </authorList>
    </citation>
    <scope>NUCLEOTIDE SEQUENCE [LARGE SCALE GENOMIC DNA]</scope>
    <source>
        <strain evidence="7 8">SIR-1</strain>
    </source>
</reference>
<gene>
    <name evidence="7" type="ORF">PPSIR1_05836</name>
</gene>
<dbReference type="STRING" id="391625.PPSIR1_05836"/>
<dbReference type="GO" id="GO:0004630">
    <property type="term" value="F:phospholipase D activity"/>
    <property type="evidence" value="ECO:0007669"/>
    <property type="project" value="UniProtKB-EC"/>
</dbReference>
<evidence type="ECO:0000256" key="5">
    <source>
        <dbReference type="SAM" id="MobiDB-lite"/>
    </source>
</evidence>
<dbReference type="SUPFAM" id="SSF56024">
    <property type="entry name" value="Phospholipase D/nuclease"/>
    <property type="match status" value="2"/>
</dbReference>
<dbReference type="InterPro" id="IPR001736">
    <property type="entry name" value="PLipase_D/transphosphatidylase"/>
</dbReference>
<evidence type="ECO:0000313" key="8">
    <source>
        <dbReference type="Proteomes" id="UP000005801"/>
    </source>
</evidence>
<evidence type="ECO:0000259" key="6">
    <source>
        <dbReference type="PROSITE" id="PS50035"/>
    </source>
</evidence>
<dbReference type="InterPro" id="IPR015679">
    <property type="entry name" value="PLipase_D_fam"/>
</dbReference>
<comment type="caution">
    <text evidence="7">The sequence shown here is derived from an EMBL/GenBank/DDBJ whole genome shotgun (WGS) entry which is preliminary data.</text>
</comment>
<keyword evidence="4" id="KW-0443">Lipid metabolism</keyword>
<protein>
    <submittedName>
        <fullName evidence="7">Phospholipase D/Transphosphatidylase</fullName>
    </submittedName>
</protein>
<dbReference type="eggNOG" id="COG1502">
    <property type="taxonomic scope" value="Bacteria"/>
</dbReference>
<dbReference type="Proteomes" id="UP000005801">
    <property type="component" value="Unassembled WGS sequence"/>
</dbReference>
<evidence type="ECO:0000256" key="3">
    <source>
        <dbReference type="ARBA" id="ARBA00022801"/>
    </source>
</evidence>
<organism evidence="7 8">
    <name type="scientific">Plesiocystis pacifica SIR-1</name>
    <dbReference type="NCBI Taxonomy" id="391625"/>
    <lineage>
        <taxon>Bacteria</taxon>
        <taxon>Pseudomonadati</taxon>
        <taxon>Myxococcota</taxon>
        <taxon>Polyangia</taxon>
        <taxon>Nannocystales</taxon>
        <taxon>Nannocystaceae</taxon>
        <taxon>Plesiocystis</taxon>
    </lineage>
</organism>
<proteinExistence type="predicted"/>
<dbReference type="InterPro" id="IPR025202">
    <property type="entry name" value="PLD-like_dom"/>
</dbReference>
<feature type="non-terminal residue" evidence="7">
    <location>
        <position position="450"/>
    </location>
</feature>
<evidence type="ECO:0000256" key="1">
    <source>
        <dbReference type="ARBA" id="ARBA00000798"/>
    </source>
</evidence>
<sequence>MTEDELDPARWAFEGRGPYPRRGGHRVTPWIDGVPFYNRLAEAFRAARSRIWAIVSFIEPGFRFPDGTPWWQLLAEAEARGVDVRVLFWRNPNFFSTAHVFGGGPKDREQLQAWGAAWAARWDSSGEDRAHCHHQKAYLVDAYEDDAVAFVGGMVLSTSTLAHRGHHRGPHKHDAFLELEGPAVADAEHNFVQRWNLARQDPEAPPWPDAERAGPLPFPTRVPPPRGAVEVQLARTLRPGCYGDNSAEATILDHYRRAFAAARRTVYIENQHPGQFELLSALTRALERGVRVVMIVPGVPMAAIYRARAEVRALAQRSRAEALAHRYGSTFLALDRLGAFPNFTLAALARTDGSEHRLREIYTHAKLCIVDGEWLTIGSANLVDLSLDADHTELNAAVWGQDTALPLLRQLCAEHTDNPSYATLDDLEAVTRFAEHARASRASFDAGGPI</sequence>